<dbReference type="EMBL" id="JAWSTH010000210">
    <property type="protein sequence ID" value="MDW5598883.1"/>
    <property type="molecule type" value="Genomic_DNA"/>
</dbReference>
<feature type="compositionally biased region" description="Basic residues" evidence="1">
    <location>
        <begin position="79"/>
        <end position="88"/>
    </location>
</feature>
<dbReference type="Proteomes" id="UP001284601">
    <property type="component" value="Unassembled WGS sequence"/>
</dbReference>
<evidence type="ECO:0000313" key="4">
    <source>
        <dbReference type="Proteomes" id="UP001284601"/>
    </source>
</evidence>
<evidence type="ECO:0000256" key="1">
    <source>
        <dbReference type="SAM" id="MobiDB-lite"/>
    </source>
</evidence>
<feature type="region of interest" description="Disordered" evidence="1">
    <location>
        <begin position="58"/>
        <end position="100"/>
    </location>
</feature>
<sequence length="100" mass="10488">MPIYEFACRGCGPFDVQRPMARAAEPADCPGCGTPAARIFSAPASRAPIAAGVRAGLAAEERSRDAPQRVNGSQIGHGHAGHNHRHTHGTSGGRPWQLSH</sequence>
<protein>
    <submittedName>
        <fullName evidence="3">Zinc ribbon domain-containing protein</fullName>
    </submittedName>
</protein>
<evidence type="ECO:0000313" key="3">
    <source>
        <dbReference type="EMBL" id="MDW5598883.1"/>
    </source>
</evidence>
<dbReference type="RefSeq" id="WP_318601484.1">
    <property type="nucleotide sequence ID" value="NZ_JAWSTH010000210.1"/>
</dbReference>
<accession>A0ABU4HZZ6</accession>
<gene>
    <name evidence="3" type="ORF">R7226_31280</name>
</gene>
<dbReference type="InterPro" id="IPR013429">
    <property type="entry name" value="Regulatory_FmdB_Zinc_ribbon"/>
</dbReference>
<keyword evidence="4" id="KW-1185">Reference proteome</keyword>
<comment type="caution">
    <text evidence="3">The sequence shown here is derived from an EMBL/GenBank/DDBJ whole genome shotgun (WGS) entry which is preliminary data.</text>
</comment>
<organism evidence="3 4">
    <name type="scientific">Conexibacter stalactiti</name>
    <dbReference type="NCBI Taxonomy" id="1940611"/>
    <lineage>
        <taxon>Bacteria</taxon>
        <taxon>Bacillati</taxon>
        <taxon>Actinomycetota</taxon>
        <taxon>Thermoleophilia</taxon>
        <taxon>Solirubrobacterales</taxon>
        <taxon>Conexibacteraceae</taxon>
        <taxon>Conexibacter</taxon>
    </lineage>
</organism>
<dbReference type="SMART" id="SM00834">
    <property type="entry name" value="CxxC_CXXC_SSSS"/>
    <property type="match status" value="1"/>
</dbReference>
<reference evidence="4" key="1">
    <citation type="submission" date="2023-07" db="EMBL/GenBank/DDBJ databases">
        <title>Conexibacter stalactiti sp. nov., isolated from stalactites in a lava cave and emended description of the genus Conexibacter.</title>
        <authorList>
            <person name="Lee S.D."/>
        </authorList>
    </citation>
    <scope>NUCLEOTIDE SEQUENCE [LARGE SCALE GENOMIC DNA]</scope>
    <source>
        <strain evidence="4">KCTC 39840</strain>
    </source>
</reference>
<dbReference type="Pfam" id="PF09723">
    <property type="entry name" value="Zn_ribbon_8"/>
    <property type="match status" value="1"/>
</dbReference>
<proteinExistence type="predicted"/>
<name>A0ABU4HZZ6_9ACTN</name>
<dbReference type="NCBIfam" id="TIGR02605">
    <property type="entry name" value="CxxC_CxxC_SSSS"/>
    <property type="match status" value="1"/>
</dbReference>
<feature type="domain" description="Putative regulatory protein FmdB zinc ribbon" evidence="2">
    <location>
        <begin position="1"/>
        <end position="41"/>
    </location>
</feature>
<evidence type="ECO:0000259" key="2">
    <source>
        <dbReference type="SMART" id="SM00834"/>
    </source>
</evidence>